<evidence type="ECO:0000256" key="1">
    <source>
        <dbReference type="SAM" id="MobiDB-lite"/>
    </source>
</evidence>
<feature type="compositionally biased region" description="Basic and acidic residues" evidence="1">
    <location>
        <begin position="14"/>
        <end position="24"/>
    </location>
</feature>
<reference evidence="2" key="1">
    <citation type="submission" date="2020-02" db="EMBL/GenBank/DDBJ databases">
        <authorList>
            <person name="Meier V. D."/>
        </authorList>
    </citation>
    <scope>NUCLEOTIDE SEQUENCE</scope>
    <source>
        <strain evidence="2">AVDCRST_MAG27</strain>
    </source>
</reference>
<gene>
    <name evidence="2" type="ORF">AVDCRST_MAG27-732</name>
</gene>
<feature type="region of interest" description="Disordered" evidence="1">
    <location>
        <begin position="1"/>
        <end position="24"/>
    </location>
</feature>
<protein>
    <submittedName>
        <fullName evidence="2">Uncharacterized protein</fullName>
    </submittedName>
</protein>
<evidence type="ECO:0000313" key="2">
    <source>
        <dbReference type="EMBL" id="CAA9228309.1"/>
    </source>
</evidence>
<proteinExistence type="predicted"/>
<feature type="non-terminal residue" evidence="2">
    <location>
        <position position="1"/>
    </location>
</feature>
<sequence length="24" mass="2453">GGGGRGLPGTGPRPSDDVRHEHLQ</sequence>
<name>A0A6J4HPK2_9PROT</name>
<dbReference type="AlphaFoldDB" id="A0A6J4HPK2"/>
<dbReference type="EMBL" id="CADCTD010000031">
    <property type="protein sequence ID" value="CAA9228309.1"/>
    <property type="molecule type" value="Genomic_DNA"/>
</dbReference>
<organism evidence="2">
    <name type="scientific">uncultured Craurococcus sp</name>
    <dbReference type="NCBI Taxonomy" id="1135998"/>
    <lineage>
        <taxon>Bacteria</taxon>
        <taxon>Pseudomonadati</taxon>
        <taxon>Pseudomonadota</taxon>
        <taxon>Alphaproteobacteria</taxon>
        <taxon>Acetobacterales</taxon>
        <taxon>Acetobacteraceae</taxon>
        <taxon>Craurococcus</taxon>
        <taxon>environmental samples</taxon>
    </lineage>
</organism>
<accession>A0A6J4HPK2</accession>
<feature type="non-terminal residue" evidence="2">
    <location>
        <position position="24"/>
    </location>
</feature>